<keyword evidence="3" id="KW-0408">Iron</keyword>
<dbReference type="Pfam" id="PF07627">
    <property type="entry name" value="PSCyt3"/>
    <property type="match status" value="1"/>
</dbReference>
<organism evidence="5">
    <name type="scientific">marine metagenome</name>
    <dbReference type="NCBI Taxonomy" id="408172"/>
    <lineage>
        <taxon>unclassified sequences</taxon>
        <taxon>metagenomes</taxon>
        <taxon>ecological metagenomes</taxon>
    </lineage>
</organism>
<dbReference type="PROSITE" id="PS51007">
    <property type="entry name" value="CYTC"/>
    <property type="match status" value="1"/>
</dbReference>
<dbReference type="GO" id="GO:0020037">
    <property type="term" value="F:heme binding"/>
    <property type="evidence" value="ECO:0007669"/>
    <property type="project" value="InterPro"/>
</dbReference>
<evidence type="ECO:0000256" key="3">
    <source>
        <dbReference type="ARBA" id="ARBA00023004"/>
    </source>
</evidence>
<dbReference type="EMBL" id="UINC01005323">
    <property type="protein sequence ID" value="SVA20584.1"/>
    <property type="molecule type" value="Genomic_DNA"/>
</dbReference>
<accession>A0A381TXQ5</accession>
<keyword evidence="1" id="KW-0349">Heme</keyword>
<dbReference type="Pfam" id="PF07631">
    <property type="entry name" value="PSD4"/>
    <property type="match status" value="1"/>
</dbReference>
<dbReference type="InterPro" id="IPR013039">
    <property type="entry name" value="DUF1588"/>
</dbReference>
<dbReference type="InterPro" id="IPR009056">
    <property type="entry name" value="Cyt_c-like_dom"/>
</dbReference>
<dbReference type="Pfam" id="PF07624">
    <property type="entry name" value="PSD2"/>
    <property type="match status" value="1"/>
</dbReference>
<dbReference type="AlphaFoldDB" id="A0A381TXQ5"/>
<dbReference type="Pfam" id="PF07637">
    <property type="entry name" value="PSD5"/>
    <property type="match status" value="1"/>
</dbReference>
<name>A0A381TXQ5_9ZZZZ</name>
<evidence type="ECO:0000313" key="5">
    <source>
        <dbReference type="EMBL" id="SVA20584.1"/>
    </source>
</evidence>
<dbReference type="GO" id="GO:0009055">
    <property type="term" value="F:electron transfer activity"/>
    <property type="evidence" value="ECO:0007669"/>
    <property type="project" value="InterPro"/>
</dbReference>
<dbReference type="InterPro" id="IPR036909">
    <property type="entry name" value="Cyt_c-like_dom_sf"/>
</dbReference>
<reference evidence="5" key="1">
    <citation type="submission" date="2018-05" db="EMBL/GenBank/DDBJ databases">
        <authorList>
            <person name="Lanie J.A."/>
            <person name="Ng W.-L."/>
            <person name="Kazmierczak K.M."/>
            <person name="Andrzejewski T.M."/>
            <person name="Davidsen T.M."/>
            <person name="Wayne K.J."/>
            <person name="Tettelin H."/>
            <person name="Glass J.I."/>
            <person name="Rusch D."/>
            <person name="Podicherti R."/>
            <person name="Tsui H.-C.T."/>
            <person name="Winkler M.E."/>
        </authorList>
    </citation>
    <scope>NUCLEOTIDE SEQUENCE</scope>
</reference>
<keyword evidence="2" id="KW-0479">Metal-binding</keyword>
<dbReference type="Pfam" id="PF07626">
    <property type="entry name" value="PSD3"/>
    <property type="match status" value="1"/>
</dbReference>
<dbReference type="Pfam" id="PF13442">
    <property type="entry name" value="Cytochrome_CBB3"/>
    <property type="match status" value="1"/>
</dbReference>
<feature type="domain" description="Cytochrome c" evidence="4">
    <location>
        <begin position="7"/>
        <end position="112"/>
    </location>
</feature>
<evidence type="ECO:0000256" key="1">
    <source>
        <dbReference type="ARBA" id="ARBA00022617"/>
    </source>
</evidence>
<evidence type="ECO:0000259" key="4">
    <source>
        <dbReference type="PROSITE" id="PS51007"/>
    </source>
</evidence>
<dbReference type="GO" id="GO:0046872">
    <property type="term" value="F:metal ion binding"/>
    <property type="evidence" value="ECO:0007669"/>
    <property type="project" value="UniProtKB-KW"/>
</dbReference>
<protein>
    <recommendedName>
        <fullName evidence="4">Cytochrome c domain-containing protein</fullName>
    </recommendedName>
</protein>
<gene>
    <name evidence="5" type="ORF">METZ01_LOCUS73438</name>
</gene>
<dbReference type="InterPro" id="IPR013036">
    <property type="entry name" value="DUF1587"/>
</dbReference>
<evidence type="ECO:0000256" key="2">
    <source>
        <dbReference type="ARBA" id="ARBA00022723"/>
    </source>
</evidence>
<dbReference type="SUPFAM" id="SSF46626">
    <property type="entry name" value="Cytochrome c"/>
    <property type="match status" value="1"/>
</dbReference>
<dbReference type="InterPro" id="IPR011478">
    <property type="entry name" value="DUF1585"/>
</dbReference>
<proteinExistence type="predicted"/>
<sequence>MVWRLGAIFLCGGALFAVLGFSVPAAAQTPVDDAHPALLERYCITCHNESLVDRGTVPIVINVSALNDVPADAELWERVIRKLRTGSMPPMGRPRPAPEDVDELAAWLEEEIDRSASIRPNPGRTETLHRLNRTEYQNAIGDLLALDIDAAKLVPADDQSYGFDNIAGVLKISPTLLERYMSAAREISRLAVGASPAAPMGETFRVVSDLSQYSHRDGLPFGTRGGLSVPFNFPQDGDYDIKLELLDLFAGAPIREPHQLEVSLDGKRLTIFQLAPRDAGQDQGVAYNTGPDELVVRVPVSAGPRVVTATFVKKTDALSESIRQPFDRPHGEGDYLLYQPHLGTVTISGPFNATGINETPARDRIFVCRPSVPSEELACASEILSTLARRAYRRPIGALDLDPLVGFYEEGRLSGGFEVGIERALRALLVSPDFLFRVVSDPSDAVPGTAYRLADLELASRISFFLWSSIPDDELLEVAARGGLRSPAVVEREVRRMLADPRSEALAKNFAGQWLRLRNISGALPSDVLFPDFGESLRQDFVRETELFFDSIIREGRGVSELLTADFTFLNERLAKHYGVAGVYGSDFRRVRLGGPNRRGLLGQGSILTVTSYPDRTSPVGRGKWVLENVLGTPPPPPPPNVPELEPVAASGQVLAMRERMEQHRANPVCASCHRVMDPLGLALENFDAVGRWRSQMPGGTLIDASGAMPDGTAFDGPADLRGLLVQDPEQFATVVTEKLLTYALGRGVEYYDVPAVREIIRSAAGDDHSLASLVVGIVQSTPFQMRLATAENQR</sequence>
<dbReference type="InterPro" id="IPR013042">
    <property type="entry name" value="DUF1592"/>
</dbReference>
<dbReference type="InterPro" id="IPR013043">
    <property type="entry name" value="DUF1595"/>
</dbReference>